<name>A0A4Y7TFI5_COPMI</name>
<accession>A0A4Y7TFI5</accession>
<evidence type="ECO:0000313" key="2">
    <source>
        <dbReference type="Proteomes" id="UP000298030"/>
    </source>
</evidence>
<dbReference type="Proteomes" id="UP000298030">
    <property type="component" value="Unassembled WGS sequence"/>
</dbReference>
<dbReference type="SUPFAM" id="SSF52047">
    <property type="entry name" value="RNI-like"/>
    <property type="match status" value="1"/>
</dbReference>
<evidence type="ECO:0008006" key="3">
    <source>
        <dbReference type="Google" id="ProtNLM"/>
    </source>
</evidence>
<protein>
    <recommendedName>
        <fullName evidence="3">F-box domain-containing protein</fullName>
    </recommendedName>
</protein>
<sequence length="571" mass="64578">MAGAAVKVLYNLELTSMIVQWLKFITLEEHDLTLEENQKPTLPASWTASFTLLTTVNRAFFHASIEVLWERLVSFAPLFGYVLPADRDKNGRLLTPMSYQNHELTDAHWERFRFYVLKIKTLVLDKESPRIRSIWLSHLLDSTGRPTTLLPSLRELFLASTNPLALHLAYNSLQVLQFIEADLSTKSDSETRDDSKAFTTGLHQSAVSLTELRFAQPMANNVLKNIVRIGTLTSLHITIGHRGAKPPNLGNLADIPLLKQLSIKEDLDPKDEAAAVIFPGKVTCDPQRLSAQESHLPHLRKLTVQASGTTQVHIAATLFPSNLEVLDLLILPDKLNVQVVLVPLVVTIYANRNTSLTSLTVDTPKRLTAFVRVEAMKCVREGAQYDKLEPFLESITNLHHLQHLTIRDVAFVATDIVPKLLRVVVCLPSLERLIIDPVPLTKLKEDNLKLPTLKALEDIAVFNPSLQWLEIAVDISPGEVPDPPEDSLQCHNLEWIVVYSSRHDKCTIEEKFGIARYLDILFPQVRMHTSVWADNDENKDFWVFIDQAMLFSRDACDQAISRLEKRSQKRE</sequence>
<dbReference type="InterPro" id="IPR032675">
    <property type="entry name" value="LRR_dom_sf"/>
</dbReference>
<dbReference type="STRING" id="71717.A0A4Y7TFI5"/>
<evidence type="ECO:0000313" key="1">
    <source>
        <dbReference type="EMBL" id="TEB32945.1"/>
    </source>
</evidence>
<reference evidence="1 2" key="1">
    <citation type="journal article" date="2019" name="Nat. Ecol. Evol.">
        <title>Megaphylogeny resolves global patterns of mushroom evolution.</title>
        <authorList>
            <person name="Varga T."/>
            <person name="Krizsan K."/>
            <person name="Foldi C."/>
            <person name="Dima B."/>
            <person name="Sanchez-Garcia M."/>
            <person name="Sanchez-Ramirez S."/>
            <person name="Szollosi G.J."/>
            <person name="Szarkandi J.G."/>
            <person name="Papp V."/>
            <person name="Albert L."/>
            <person name="Andreopoulos W."/>
            <person name="Angelini C."/>
            <person name="Antonin V."/>
            <person name="Barry K.W."/>
            <person name="Bougher N.L."/>
            <person name="Buchanan P."/>
            <person name="Buyck B."/>
            <person name="Bense V."/>
            <person name="Catcheside P."/>
            <person name="Chovatia M."/>
            <person name="Cooper J."/>
            <person name="Damon W."/>
            <person name="Desjardin D."/>
            <person name="Finy P."/>
            <person name="Geml J."/>
            <person name="Haridas S."/>
            <person name="Hughes K."/>
            <person name="Justo A."/>
            <person name="Karasinski D."/>
            <person name="Kautmanova I."/>
            <person name="Kiss B."/>
            <person name="Kocsube S."/>
            <person name="Kotiranta H."/>
            <person name="LaButti K.M."/>
            <person name="Lechner B.E."/>
            <person name="Liimatainen K."/>
            <person name="Lipzen A."/>
            <person name="Lukacs Z."/>
            <person name="Mihaltcheva S."/>
            <person name="Morgado L.N."/>
            <person name="Niskanen T."/>
            <person name="Noordeloos M.E."/>
            <person name="Ohm R.A."/>
            <person name="Ortiz-Santana B."/>
            <person name="Ovrebo C."/>
            <person name="Racz N."/>
            <person name="Riley R."/>
            <person name="Savchenko A."/>
            <person name="Shiryaev A."/>
            <person name="Soop K."/>
            <person name="Spirin V."/>
            <person name="Szebenyi C."/>
            <person name="Tomsovsky M."/>
            <person name="Tulloss R.E."/>
            <person name="Uehling J."/>
            <person name="Grigoriev I.V."/>
            <person name="Vagvolgyi C."/>
            <person name="Papp T."/>
            <person name="Martin F.M."/>
            <person name="Miettinen O."/>
            <person name="Hibbett D.S."/>
            <person name="Nagy L.G."/>
        </authorList>
    </citation>
    <scope>NUCLEOTIDE SEQUENCE [LARGE SCALE GENOMIC DNA]</scope>
    <source>
        <strain evidence="1 2">FP101781</strain>
    </source>
</reference>
<gene>
    <name evidence="1" type="ORF">FA13DRAFT_1790610</name>
</gene>
<dbReference type="AlphaFoldDB" id="A0A4Y7TFI5"/>
<comment type="caution">
    <text evidence="1">The sequence shown here is derived from an EMBL/GenBank/DDBJ whole genome shotgun (WGS) entry which is preliminary data.</text>
</comment>
<dbReference type="Gene3D" id="3.80.10.10">
    <property type="entry name" value="Ribonuclease Inhibitor"/>
    <property type="match status" value="1"/>
</dbReference>
<dbReference type="EMBL" id="QPFP01000014">
    <property type="protein sequence ID" value="TEB32945.1"/>
    <property type="molecule type" value="Genomic_DNA"/>
</dbReference>
<keyword evidence="2" id="KW-1185">Reference proteome</keyword>
<organism evidence="1 2">
    <name type="scientific">Coprinellus micaceus</name>
    <name type="common">Glistening ink-cap mushroom</name>
    <name type="synonym">Coprinus micaceus</name>
    <dbReference type="NCBI Taxonomy" id="71717"/>
    <lineage>
        <taxon>Eukaryota</taxon>
        <taxon>Fungi</taxon>
        <taxon>Dikarya</taxon>
        <taxon>Basidiomycota</taxon>
        <taxon>Agaricomycotina</taxon>
        <taxon>Agaricomycetes</taxon>
        <taxon>Agaricomycetidae</taxon>
        <taxon>Agaricales</taxon>
        <taxon>Agaricineae</taxon>
        <taxon>Psathyrellaceae</taxon>
        <taxon>Coprinellus</taxon>
    </lineage>
</organism>
<proteinExistence type="predicted"/>
<dbReference type="OrthoDB" id="2917956at2759"/>